<keyword evidence="1" id="KW-0521">NADP</keyword>
<name>A0A1U6H1Y1_9SPHN</name>
<dbReference type="GO" id="GO:0070402">
    <property type="term" value="F:NADPH binding"/>
    <property type="evidence" value="ECO:0007669"/>
    <property type="project" value="TreeGrafter"/>
</dbReference>
<dbReference type="AlphaFoldDB" id="A0A1U6H1Y1"/>
<keyword evidence="2" id="KW-0560">Oxidoreductase</keyword>
<dbReference type="GO" id="GO:0016651">
    <property type="term" value="F:oxidoreductase activity, acting on NAD(P)H"/>
    <property type="evidence" value="ECO:0007669"/>
    <property type="project" value="TreeGrafter"/>
</dbReference>
<dbReference type="Gene3D" id="3.90.180.10">
    <property type="entry name" value="Medium-chain alcohol dehydrogenases, catalytic domain"/>
    <property type="match status" value="1"/>
</dbReference>
<dbReference type="InterPro" id="IPR036291">
    <property type="entry name" value="NAD(P)-bd_dom_sf"/>
</dbReference>
<dbReference type="Proteomes" id="UP000190989">
    <property type="component" value="Unassembled WGS sequence"/>
</dbReference>
<dbReference type="Gene3D" id="3.40.50.720">
    <property type="entry name" value="NAD(P)-binding Rossmann-like Domain"/>
    <property type="match status" value="1"/>
</dbReference>
<dbReference type="InterPro" id="IPR013154">
    <property type="entry name" value="ADH-like_N"/>
</dbReference>
<keyword evidence="5" id="KW-1185">Reference proteome</keyword>
<dbReference type="PANTHER" id="PTHR48106">
    <property type="entry name" value="QUINONE OXIDOREDUCTASE PIG3-RELATED"/>
    <property type="match status" value="1"/>
</dbReference>
<organism evidence="4 5">
    <name type="scientific">Novosphingobium mathurense</name>
    <dbReference type="NCBI Taxonomy" id="428990"/>
    <lineage>
        <taxon>Bacteria</taxon>
        <taxon>Pseudomonadati</taxon>
        <taxon>Pseudomonadota</taxon>
        <taxon>Alphaproteobacteria</taxon>
        <taxon>Sphingomonadales</taxon>
        <taxon>Sphingomonadaceae</taxon>
        <taxon>Novosphingobium</taxon>
    </lineage>
</organism>
<accession>A0A1U6H1Y1</accession>
<dbReference type="Pfam" id="PF08240">
    <property type="entry name" value="ADH_N"/>
    <property type="match status" value="1"/>
</dbReference>
<evidence type="ECO:0000256" key="1">
    <source>
        <dbReference type="ARBA" id="ARBA00022857"/>
    </source>
</evidence>
<evidence type="ECO:0000256" key="2">
    <source>
        <dbReference type="ARBA" id="ARBA00023002"/>
    </source>
</evidence>
<evidence type="ECO:0000313" key="5">
    <source>
        <dbReference type="Proteomes" id="UP000190989"/>
    </source>
</evidence>
<dbReference type="InterPro" id="IPR020843">
    <property type="entry name" value="ER"/>
</dbReference>
<dbReference type="SMART" id="SM00829">
    <property type="entry name" value="PKS_ER"/>
    <property type="match status" value="1"/>
</dbReference>
<dbReference type="InterPro" id="IPR011032">
    <property type="entry name" value="GroES-like_sf"/>
</dbReference>
<dbReference type="SUPFAM" id="SSF50129">
    <property type="entry name" value="GroES-like"/>
    <property type="match status" value="1"/>
</dbReference>
<dbReference type="SUPFAM" id="SSF51735">
    <property type="entry name" value="NAD(P)-binding Rossmann-fold domains"/>
    <property type="match status" value="1"/>
</dbReference>
<feature type="domain" description="Enoyl reductase (ER)" evidence="3">
    <location>
        <begin position="16"/>
        <end position="297"/>
    </location>
</feature>
<evidence type="ECO:0000313" key="4">
    <source>
        <dbReference type="EMBL" id="SLJ89755.1"/>
    </source>
</evidence>
<dbReference type="PANTHER" id="PTHR48106:SF18">
    <property type="entry name" value="QUINONE OXIDOREDUCTASE PIG3"/>
    <property type="match status" value="1"/>
</dbReference>
<dbReference type="EMBL" id="FVZE01000001">
    <property type="protein sequence ID" value="SLJ89755.1"/>
    <property type="molecule type" value="Genomic_DNA"/>
</dbReference>
<evidence type="ECO:0000259" key="3">
    <source>
        <dbReference type="SMART" id="SM00829"/>
    </source>
</evidence>
<gene>
    <name evidence="4" type="ORF">SAMN06295987_1011063</name>
</gene>
<sequence>MSFAGKELTTRLDADGTLTVQLNERTWDAPKGRQVLVRMEASPVNPSDLALLFVAADLENATYSPGKLVAQMPEGYTRVASARHGLDLPAGSEGAGTVVAAGDDPAAQALMGKRVACVPGTAYASYAYCDAAMAIALDDGISAEQAASSFVNPMTALGFVETMKAEGFTALIHAAAASNLGQMLVRICQEDGIDLVNIVRSEAQVKLLQDLGAKYIVNSSEPDFMSRLVAAVSATGARLGFDPIGGGTTASAMLNAMEMDATRDMAFNRYGSSEFKKVFIYGKLDTGPTTIAGNIGLSWELAGWLLTNFLAKVGPQVAGRMRARVMKGLGTTFASHFSDRIALDDMLTREAVCRYAARRTGQKFLILPNG</sequence>
<dbReference type="CDD" id="cd08291">
    <property type="entry name" value="ETR_like_1"/>
    <property type="match status" value="1"/>
</dbReference>
<reference evidence="5" key="1">
    <citation type="submission" date="2017-02" db="EMBL/GenBank/DDBJ databases">
        <authorList>
            <person name="Varghese N."/>
            <person name="Submissions S."/>
        </authorList>
    </citation>
    <scope>NUCLEOTIDE SEQUENCE [LARGE SCALE GENOMIC DNA]</scope>
    <source>
        <strain evidence="5">SM117</strain>
    </source>
</reference>
<dbReference type="STRING" id="428990.SAMN06295987_1011063"/>
<proteinExistence type="predicted"/>
<protein>
    <submittedName>
        <fullName evidence="4">NADPH:quinone reductase</fullName>
    </submittedName>
</protein>
<dbReference type="RefSeq" id="WP_079729652.1">
    <property type="nucleotide sequence ID" value="NZ_FVZE01000001.1"/>
</dbReference>